<sequence length="624" mass="74019">MALLNEIDTIGGQRLPFSLKFIIGSGAHLEEIPITQLTTIPYQITTCLYKITELKDISIQFDSKSDAKIEIIWDKIHKVDDGKELGHYNLSRENNKIVIYSNERDGNAYPWRCGFYHFELLYNDKSYFGGFRITPKSVDDQQVVQIIELINHELEGLATDYLNYKKTYGNLTELEDNNYWRILNWYRSIENRLFNAIRNMEKNKQQNMIKKYAIENAPRHIDSTSVRWQYSKGSVYQQSKYYNRHYQFNWDNVENRTIKFMLFQILQKLKMAIDFLIDIRNEQLLTIEAIKDDINGLNNQYYEMISTTLITDKDKKRISDTISIKKMECRNRNNDLERISLAVDQFNQCHLNLVTYLNDPFWGKIGNQRPKSFSLDNTMGCNDIYYIWKKIFKMDQLNLEEKMEMPIYKPTSVLYEYYVFFGAIRIFEDLDYISDKESIRNQLTRSFYKEGLQGGSNVWLLKDDLKVCLTYDELVEPNGNMAIEKNTNFFSNSSRRKPDIRIDLYHIRSETLSYLSSFIIEVKYRPFYNIHHRAGNTKVMEQMREYWSISYVNLEHGKKKYNRSSVRNVVCVYPGDQNEKLQVQEDCGVFLQYYPHGNGNNIQNIVGFNELKESIIEWIRGDTD</sequence>
<name>A0ABW1WIR4_9BACL</name>
<proteinExistence type="predicted"/>
<accession>A0ABW1WIR4</accession>
<gene>
    <name evidence="1" type="ORF">ACFP7A_13110</name>
</gene>
<evidence type="ECO:0000313" key="2">
    <source>
        <dbReference type="Proteomes" id="UP001596267"/>
    </source>
</evidence>
<dbReference type="RefSeq" id="WP_253077287.1">
    <property type="nucleotide sequence ID" value="NZ_JAMXWN010000018.1"/>
</dbReference>
<evidence type="ECO:0008006" key="3">
    <source>
        <dbReference type="Google" id="ProtNLM"/>
    </source>
</evidence>
<comment type="caution">
    <text evidence="1">The sequence shown here is derived from an EMBL/GenBank/DDBJ whole genome shotgun (WGS) entry which is preliminary data.</text>
</comment>
<dbReference type="EMBL" id="JBHSTQ010000016">
    <property type="protein sequence ID" value="MFC6387539.1"/>
    <property type="molecule type" value="Genomic_DNA"/>
</dbReference>
<dbReference type="Proteomes" id="UP001596267">
    <property type="component" value="Unassembled WGS sequence"/>
</dbReference>
<reference evidence="2" key="1">
    <citation type="journal article" date="2019" name="Int. J. Syst. Evol. Microbiol.">
        <title>The Global Catalogue of Microorganisms (GCM) 10K type strain sequencing project: providing services to taxonomists for standard genome sequencing and annotation.</title>
        <authorList>
            <consortium name="The Broad Institute Genomics Platform"/>
            <consortium name="The Broad Institute Genome Sequencing Center for Infectious Disease"/>
            <person name="Wu L."/>
            <person name="Ma J."/>
        </authorList>
    </citation>
    <scope>NUCLEOTIDE SEQUENCE [LARGE SCALE GENOMIC DNA]</scope>
    <source>
        <strain evidence="2">CCUG 42001</strain>
    </source>
</reference>
<protein>
    <recommendedName>
        <fullName evidence="3">DUF2357 domain-containing protein</fullName>
    </recommendedName>
</protein>
<organism evidence="1 2">
    <name type="scientific">Sporolactobacillus kofuensis</name>
    <dbReference type="NCBI Taxonomy" id="269672"/>
    <lineage>
        <taxon>Bacteria</taxon>
        <taxon>Bacillati</taxon>
        <taxon>Bacillota</taxon>
        <taxon>Bacilli</taxon>
        <taxon>Bacillales</taxon>
        <taxon>Sporolactobacillaceae</taxon>
        <taxon>Sporolactobacillus</taxon>
    </lineage>
</organism>
<evidence type="ECO:0000313" key="1">
    <source>
        <dbReference type="EMBL" id="MFC6387539.1"/>
    </source>
</evidence>
<keyword evidence="2" id="KW-1185">Reference proteome</keyword>